<evidence type="ECO:0000313" key="1">
    <source>
        <dbReference type="EMBL" id="AMM44022.1"/>
    </source>
</evidence>
<evidence type="ECO:0000313" key="2">
    <source>
        <dbReference type="Proteomes" id="UP000223891"/>
    </source>
</evidence>
<dbReference type="Proteomes" id="UP000223891">
    <property type="component" value="Segment"/>
</dbReference>
<dbReference type="EMBL" id="KU574722">
    <property type="protein sequence ID" value="AMM44022.1"/>
    <property type="molecule type" value="Genomic_DNA"/>
</dbReference>
<organism evidence="1 2">
    <name type="scientific">Pectobacterium phage vB_PcaM_CBB</name>
    <dbReference type="NCBI Taxonomy" id="2772511"/>
    <lineage>
        <taxon>Viruses</taxon>
        <taxon>Duplodnaviria</taxon>
        <taxon>Heunggongvirae</taxon>
        <taxon>Uroviricota</taxon>
        <taxon>Caudoviricetes</taxon>
        <taxon>Mimasvirus</taxon>
        <taxon>Mimasvirus CBB</taxon>
    </lineage>
</organism>
<accession>A0A1L2CVG8</accession>
<reference evidence="2" key="1">
    <citation type="submission" date="2016-01" db="EMBL/GenBank/DDBJ databases">
        <title>Isolation and Characterization of Enterobacteria phage CBB.</title>
        <authorList>
            <person name="Buttimer C.T.H."/>
            <person name="Hendrix H."/>
            <person name="Alexandre H."/>
            <person name="O'Mahony J."/>
            <person name="Lavigne R."/>
            <person name="Coffey A."/>
        </authorList>
    </citation>
    <scope>NUCLEOTIDE SEQUENCE [LARGE SCALE GENOMIC DNA]</scope>
</reference>
<keyword evidence="2" id="KW-1185">Reference proteome</keyword>
<proteinExistence type="predicted"/>
<sequence>MKTIKMYLLQRPGRDDDYISVLDDKINVQSSLLKHMWNDPSKINFKILTFPYTLETYYGDSNVLEDAVLLWEHNID</sequence>
<name>A0A1L2CVG8_9CAUD</name>
<protein>
    <submittedName>
        <fullName evidence="1">Uncharacterized protein</fullName>
    </submittedName>
</protein>
<gene>
    <name evidence="1" type="ORF">CBB_459</name>
</gene>